<reference evidence="2" key="1">
    <citation type="submission" date="2014-07" db="EMBL/GenBank/DDBJ databases">
        <authorList>
            <person name="Hornung V.Bastian."/>
        </authorList>
    </citation>
    <scope>NUCLEOTIDE SEQUENCE</scope>
    <source>
        <strain evidence="2">PCE-S</strain>
    </source>
</reference>
<evidence type="ECO:0000313" key="2">
    <source>
        <dbReference type="EMBL" id="CDX03323.1"/>
    </source>
</evidence>
<dbReference type="InterPro" id="IPR003343">
    <property type="entry name" value="Big_2"/>
</dbReference>
<gene>
    <name evidence="2" type="ORF">DPCES_3437</name>
</gene>
<proteinExistence type="predicted"/>
<sequence length="385" mass="41897">MVKLLDPDTSAFRYMLDSVGQQLTINGDNQIIAILSSIPVNGNNHDDKYISTKDPIKQGDMVDFNLSKWLIISQINGQRIVKFKGLMRKCNYNIKFNFQGNVKPFPAIVETKVLDVDSGKYMTLPTGKIVVSLQNNVDTRDIVLAQRFLIMGQPWKVSGIDKSQNGLIVLNCDYDSFSIDDDLVNEIADRWKYEVVHNYVLTIDNGDTSSVNINDVISINASVTDNGAIMTNPDITYLSDDSNIASVDNTGKVMGIGLGTANITAQMTNNPNVKDIIAITVQEAPVGHNFSITINGATSIKVGQTSSFTATFYDNGIEVTDQSGVWTVLDTDGTSTGYASITAQTGNSVSVKAGSTSNVYVNLWCTLDSDNSITASKNIKIASLW</sequence>
<dbReference type="PATRIC" id="fig|49338.4.peg.3694"/>
<dbReference type="EMBL" id="LK996017">
    <property type="protein sequence ID" value="CDX03323.1"/>
    <property type="molecule type" value="Genomic_DNA"/>
</dbReference>
<feature type="domain" description="BIG2" evidence="1">
    <location>
        <begin position="231"/>
        <end position="267"/>
    </location>
</feature>
<dbReference type="Gene3D" id="2.60.40.1080">
    <property type="match status" value="1"/>
</dbReference>
<dbReference type="Pfam" id="PF02368">
    <property type="entry name" value="Big_2"/>
    <property type="match status" value="1"/>
</dbReference>
<dbReference type="InterPro" id="IPR008964">
    <property type="entry name" value="Invasin/intimin_cell_adhesion"/>
</dbReference>
<dbReference type="AlphaFoldDB" id="A0A098B381"/>
<dbReference type="SUPFAM" id="SSF49373">
    <property type="entry name" value="Invasin/intimin cell-adhesion fragments"/>
    <property type="match status" value="1"/>
</dbReference>
<organism evidence="2">
    <name type="scientific">Desulfitobacterium hafniense</name>
    <name type="common">Desulfitobacterium frappieri</name>
    <dbReference type="NCBI Taxonomy" id="49338"/>
    <lineage>
        <taxon>Bacteria</taxon>
        <taxon>Bacillati</taxon>
        <taxon>Bacillota</taxon>
        <taxon>Clostridia</taxon>
        <taxon>Eubacteriales</taxon>
        <taxon>Desulfitobacteriaceae</taxon>
        <taxon>Desulfitobacterium</taxon>
    </lineage>
</organism>
<name>A0A098B381_DESHA</name>
<accession>A0A098B381</accession>
<protein>
    <submittedName>
        <fullName evidence="2">Ig domain protein, group 2 domain protein</fullName>
    </submittedName>
</protein>
<evidence type="ECO:0000259" key="1">
    <source>
        <dbReference type="Pfam" id="PF02368"/>
    </source>
</evidence>
<dbReference type="RefSeq" id="WP_208925972.1">
    <property type="nucleotide sequence ID" value="NZ_LK996017.1"/>
</dbReference>